<proteinExistence type="predicted"/>
<keyword evidence="2" id="KW-1185">Reference proteome</keyword>
<evidence type="ECO:0000313" key="2">
    <source>
        <dbReference type="Proteomes" id="UP001163321"/>
    </source>
</evidence>
<name>A0ACC0VMG4_9STRA</name>
<gene>
    <name evidence="1" type="ORF">PsorP6_003233</name>
</gene>
<sequence>MKNDAWTDLVEFTALPPLSPTMERAFSEAFADMSELEKSESSAVIKVETAEDSLTWPGSDDDAQSSTKLSTSSPTPASIASHKQPHLMSEIRRMSPSGGKKSSPKDSTEAKRARRSAIEKKSRQRRQRLLKTMRDEVKHLEDVYAAIARRKERGIDTQWIYESLVKQARPYSSNTSGLAELQYKFSELTLVALALEEDHEELQKRLQQHEEFEKTARHSSDESMDKQIWNAGVPPSSSFHVPFTKLTTRECYVLVRQSYEEIQRFNNPGHFESTGANFMGWTDKRKYDSVSGALHYGFSKKFPQETPEDLIQKTWEILTDALKFKNMTFDRSIRFRHEVLQHVNDDLIIVRRDHRLPHIDKTFAAVIVIFRLQTPRGYTMCMRSIPSPEIQHVRDAHEYFYDIFHWTHFNHRYDEFGNPAGCELMCAGSIDDQTHVSSSYWLFELVCSILRWESVCVAPLFLIQS</sequence>
<evidence type="ECO:0000313" key="1">
    <source>
        <dbReference type="EMBL" id="KAI9907063.1"/>
    </source>
</evidence>
<dbReference type="EMBL" id="CM047587">
    <property type="protein sequence ID" value="KAI9907063.1"/>
    <property type="molecule type" value="Genomic_DNA"/>
</dbReference>
<reference evidence="1 2" key="1">
    <citation type="journal article" date="2022" name="bioRxiv">
        <title>The genome of the oomycete Peronosclerospora sorghi, a cosmopolitan pathogen of maize and sorghum, is inflated with dispersed pseudogenes.</title>
        <authorList>
            <person name="Fletcher K."/>
            <person name="Martin F."/>
            <person name="Isakeit T."/>
            <person name="Cavanaugh K."/>
            <person name="Magill C."/>
            <person name="Michelmore R."/>
        </authorList>
    </citation>
    <scope>NUCLEOTIDE SEQUENCE [LARGE SCALE GENOMIC DNA]</scope>
    <source>
        <strain evidence="1">P6</strain>
    </source>
</reference>
<comment type="caution">
    <text evidence="1">The sequence shown here is derived from an EMBL/GenBank/DDBJ whole genome shotgun (WGS) entry which is preliminary data.</text>
</comment>
<organism evidence="1 2">
    <name type="scientific">Peronosclerospora sorghi</name>
    <dbReference type="NCBI Taxonomy" id="230839"/>
    <lineage>
        <taxon>Eukaryota</taxon>
        <taxon>Sar</taxon>
        <taxon>Stramenopiles</taxon>
        <taxon>Oomycota</taxon>
        <taxon>Peronosporomycetes</taxon>
        <taxon>Peronosporales</taxon>
        <taxon>Peronosporaceae</taxon>
        <taxon>Peronosclerospora</taxon>
    </lineage>
</organism>
<protein>
    <submittedName>
        <fullName evidence="1">Uncharacterized protein</fullName>
    </submittedName>
</protein>
<dbReference type="Proteomes" id="UP001163321">
    <property type="component" value="Chromosome 8"/>
</dbReference>
<accession>A0ACC0VMG4</accession>